<dbReference type="SUPFAM" id="SSF47598">
    <property type="entry name" value="Ribbon-helix-helix"/>
    <property type="match status" value="1"/>
</dbReference>
<dbReference type="Gene3D" id="6.10.10.120">
    <property type="entry name" value="Antitoxin ParD1-like"/>
    <property type="match status" value="1"/>
</dbReference>
<sequence>MDVSVGKSWDGMVDTLVRSGRYASPAEVVEEGLRLVKEREKQLDWLRARLQDALEKGGSHTDEEVEAYLDDIERKLVVEGR</sequence>
<comment type="similarity">
    <text evidence="1">Belongs to the ParD antitoxin family.</text>
</comment>
<evidence type="ECO:0000313" key="4">
    <source>
        <dbReference type="Proteomes" id="UP000432089"/>
    </source>
</evidence>
<dbReference type="Pfam" id="PF03693">
    <property type="entry name" value="ParD_antitoxin"/>
    <property type="match status" value="1"/>
</dbReference>
<evidence type="ECO:0000256" key="2">
    <source>
        <dbReference type="ARBA" id="ARBA00022649"/>
    </source>
</evidence>
<dbReference type="EMBL" id="VZDO01000001">
    <property type="protein sequence ID" value="KAB0682683.1"/>
    <property type="molecule type" value="Genomic_DNA"/>
</dbReference>
<dbReference type="Proteomes" id="UP000432089">
    <property type="component" value="Unassembled WGS sequence"/>
</dbReference>
<accession>A0A7V7PSZ0</accession>
<dbReference type="GO" id="GO:0006355">
    <property type="term" value="P:regulation of DNA-templated transcription"/>
    <property type="evidence" value="ECO:0007669"/>
    <property type="project" value="InterPro"/>
</dbReference>
<evidence type="ECO:0000256" key="1">
    <source>
        <dbReference type="ARBA" id="ARBA00008580"/>
    </source>
</evidence>
<dbReference type="NCBIfam" id="TIGR02606">
    <property type="entry name" value="antidote_CC2985"/>
    <property type="match status" value="1"/>
</dbReference>
<name>A0A7V7PSZ0_9HYPH</name>
<dbReference type="InterPro" id="IPR038296">
    <property type="entry name" value="ParD_sf"/>
</dbReference>
<organism evidence="3 4">
    <name type="scientific">Plantimonas leprariae</name>
    <dbReference type="NCBI Taxonomy" id="2615207"/>
    <lineage>
        <taxon>Bacteria</taxon>
        <taxon>Pseudomonadati</taxon>
        <taxon>Pseudomonadota</taxon>
        <taxon>Alphaproteobacteria</taxon>
        <taxon>Hyphomicrobiales</taxon>
        <taxon>Aurantimonadaceae</taxon>
        <taxon>Plantimonas</taxon>
    </lineage>
</organism>
<reference evidence="3 4" key="1">
    <citation type="submission" date="2019-09" db="EMBL/GenBank/DDBJ databases">
        <title>YIM 132180 draft genome.</title>
        <authorList>
            <person name="Zhang K."/>
        </authorList>
    </citation>
    <scope>NUCLEOTIDE SEQUENCE [LARGE SCALE GENOMIC DNA]</scope>
    <source>
        <strain evidence="3 4">YIM 132180</strain>
    </source>
</reference>
<evidence type="ECO:0000313" key="3">
    <source>
        <dbReference type="EMBL" id="KAB0682683.1"/>
    </source>
</evidence>
<dbReference type="AlphaFoldDB" id="A0A7V7PSZ0"/>
<dbReference type="PANTHER" id="PTHR36582:SF2">
    <property type="entry name" value="ANTITOXIN PARD"/>
    <property type="match status" value="1"/>
</dbReference>
<dbReference type="PANTHER" id="PTHR36582">
    <property type="entry name" value="ANTITOXIN PARD"/>
    <property type="match status" value="1"/>
</dbReference>
<dbReference type="RefSeq" id="WP_150967654.1">
    <property type="nucleotide sequence ID" value="NZ_VZDO01000001.1"/>
</dbReference>
<gene>
    <name evidence="3" type="ORF">F6X38_00905</name>
</gene>
<keyword evidence="2" id="KW-1277">Toxin-antitoxin system</keyword>
<dbReference type="InterPro" id="IPR010985">
    <property type="entry name" value="Ribbon_hlx_hlx"/>
</dbReference>
<protein>
    <submittedName>
        <fullName evidence="3">Type II toxin-antitoxin system ParD family antitoxin</fullName>
    </submittedName>
</protein>
<dbReference type="InterPro" id="IPR022789">
    <property type="entry name" value="ParD"/>
</dbReference>
<keyword evidence="4" id="KW-1185">Reference proteome</keyword>
<proteinExistence type="inferred from homology"/>
<comment type="caution">
    <text evidence="3">The sequence shown here is derived from an EMBL/GenBank/DDBJ whole genome shotgun (WGS) entry which is preliminary data.</text>
</comment>